<dbReference type="RefSeq" id="WP_155164013.1">
    <property type="nucleotide sequence ID" value="NZ_WNBG01000004.1"/>
</dbReference>
<dbReference type="PANTHER" id="PTHR45138:SF9">
    <property type="entry name" value="DIGUANYLATE CYCLASE DGCM-RELATED"/>
    <property type="match status" value="1"/>
</dbReference>
<dbReference type="GO" id="GO:0043709">
    <property type="term" value="P:cell adhesion involved in single-species biofilm formation"/>
    <property type="evidence" value="ECO:0007669"/>
    <property type="project" value="TreeGrafter"/>
</dbReference>
<evidence type="ECO:0000313" key="2">
    <source>
        <dbReference type="EMBL" id="MTT76011.1"/>
    </source>
</evidence>
<proteinExistence type="predicted"/>
<dbReference type="InterPro" id="IPR050469">
    <property type="entry name" value="Diguanylate_Cyclase"/>
</dbReference>
<dbReference type="PROSITE" id="PS50887">
    <property type="entry name" value="GGDEF"/>
    <property type="match status" value="1"/>
</dbReference>
<sequence length="304" mass="34914">MALKGMDSIELEENIYPIDAIDQELAGNLTIDKLFDVYRFVDMRTHLVHDYNDGKMCEPCRKCYELWNRSKPCPNCSSERAVQQKKQIMKMEYLGDKSIWILSTPWEQDGKEYVLELGRDVTNSFSVYDATSEDSSELRELISSYSELAARDSFTGLYSKGHANNLLQEMFAVQKEQLKLTLALIDIDHFKSVNDRFGHLCGDEVILYVVDKINALNEQCSGWAARIGGDEFLLACPFSDKDYVERLCLEMSETITGHRFKKGHSEYSIAISCGVAAYDGQETLEEFLERVDMKMYEDKVQKKQ</sequence>
<dbReference type="GO" id="GO:0005886">
    <property type="term" value="C:plasma membrane"/>
    <property type="evidence" value="ECO:0007669"/>
    <property type="project" value="TreeGrafter"/>
</dbReference>
<gene>
    <name evidence="2" type="ORF">GMD11_07030</name>
    <name evidence="3" type="ORF">GMD18_06680</name>
</gene>
<dbReference type="PANTHER" id="PTHR45138">
    <property type="entry name" value="REGULATORY COMPONENTS OF SENSORY TRANSDUCTION SYSTEM"/>
    <property type="match status" value="1"/>
</dbReference>
<reference evidence="4 5" key="1">
    <citation type="journal article" date="2019" name="Nat. Med.">
        <title>A library of human gut bacterial isolates paired with longitudinal multiomics data enables mechanistic microbiome research.</title>
        <authorList>
            <person name="Poyet M."/>
            <person name="Groussin M."/>
            <person name="Gibbons S.M."/>
            <person name="Avila-Pacheco J."/>
            <person name="Jiang X."/>
            <person name="Kearney S.M."/>
            <person name="Perrotta A.R."/>
            <person name="Berdy B."/>
            <person name="Zhao S."/>
            <person name="Lieberman T.D."/>
            <person name="Swanson P.K."/>
            <person name="Smith M."/>
            <person name="Roesemann S."/>
            <person name="Alexander J.E."/>
            <person name="Rich S.A."/>
            <person name="Livny J."/>
            <person name="Vlamakis H."/>
            <person name="Clish C."/>
            <person name="Bullock K."/>
            <person name="Deik A."/>
            <person name="Scott J."/>
            <person name="Pierce K.A."/>
            <person name="Xavier R.J."/>
            <person name="Alm E.J."/>
        </authorList>
    </citation>
    <scope>NUCLEOTIDE SEQUENCE [LARGE SCALE GENOMIC DNA]</scope>
    <source>
        <strain evidence="2 5">BIOML-A13</strain>
        <strain evidence="3 4">BIOML-A3</strain>
    </source>
</reference>
<dbReference type="InterPro" id="IPR043128">
    <property type="entry name" value="Rev_trsase/Diguanyl_cyclase"/>
</dbReference>
<dbReference type="GO" id="GO:1902201">
    <property type="term" value="P:negative regulation of bacterial-type flagellum-dependent cell motility"/>
    <property type="evidence" value="ECO:0007669"/>
    <property type="project" value="TreeGrafter"/>
</dbReference>
<accession>A0A7X2XFW7</accession>
<dbReference type="EMBL" id="WNBW01000004">
    <property type="protein sequence ID" value="MTU04074.1"/>
    <property type="molecule type" value="Genomic_DNA"/>
</dbReference>
<evidence type="ECO:0000313" key="5">
    <source>
        <dbReference type="Proteomes" id="UP000484547"/>
    </source>
</evidence>
<evidence type="ECO:0000313" key="4">
    <source>
        <dbReference type="Proteomes" id="UP000443070"/>
    </source>
</evidence>
<feature type="domain" description="GGDEF" evidence="1">
    <location>
        <begin position="178"/>
        <end position="304"/>
    </location>
</feature>
<name>A0A7X2XFW7_9FIRM</name>
<dbReference type="AlphaFoldDB" id="A0A7X2XFW7"/>
<dbReference type="NCBIfam" id="TIGR00254">
    <property type="entry name" value="GGDEF"/>
    <property type="match status" value="1"/>
</dbReference>
<organism evidence="2 5">
    <name type="scientific">Phascolarctobacterium faecium</name>
    <dbReference type="NCBI Taxonomy" id="33025"/>
    <lineage>
        <taxon>Bacteria</taxon>
        <taxon>Bacillati</taxon>
        <taxon>Bacillota</taxon>
        <taxon>Negativicutes</taxon>
        <taxon>Acidaminococcales</taxon>
        <taxon>Acidaminococcaceae</taxon>
        <taxon>Phascolarctobacterium</taxon>
    </lineage>
</organism>
<protein>
    <submittedName>
        <fullName evidence="2">Diguanylate cyclase</fullName>
    </submittedName>
</protein>
<evidence type="ECO:0000313" key="3">
    <source>
        <dbReference type="EMBL" id="MTU04074.1"/>
    </source>
</evidence>
<dbReference type="InterPro" id="IPR029787">
    <property type="entry name" value="Nucleotide_cyclase"/>
</dbReference>
<dbReference type="Gene3D" id="3.30.70.270">
    <property type="match status" value="1"/>
</dbReference>
<dbReference type="EMBL" id="WNBM01000004">
    <property type="protein sequence ID" value="MTT76011.1"/>
    <property type="molecule type" value="Genomic_DNA"/>
</dbReference>
<dbReference type="CDD" id="cd01949">
    <property type="entry name" value="GGDEF"/>
    <property type="match status" value="1"/>
</dbReference>
<dbReference type="Proteomes" id="UP000484547">
    <property type="component" value="Unassembled WGS sequence"/>
</dbReference>
<keyword evidence="4" id="KW-1185">Reference proteome</keyword>
<dbReference type="InterPro" id="IPR000160">
    <property type="entry name" value="GGDEF_dom"/>
</dbReference>
<evidence type="ECO:0000259" key="1">
    <source>
        <dbReference type="PROSITE" id="PS50887"/>
    </source>
</evidence>
<dbReference type="SUPFAM" id="SSF55073">
    <property type="entry name" value="Nucleotide cyclase"/>
    <property type="match status" value="1"/>
</dbReference>
<dbReference type="OrthoDB" id="9805474at2"/>
<dbReference type="GO" id="GO:0052621">
    <property type="term" value="F:diguanylate cyclase activity"/>
    <property type="evidence" value="ECO:0007669"/>
    <property type="project" value="TreeGrafter"/>
</dbReference>
<dbReference type="SMART" id="SM00267">
    <property type="entry name" value="GGDEF"/>
    <property type="match status" value="1"/>
</dbReference>
<dbReference type="Pfam" id="PF00990">
    <property type="entry name" value="GGDEF"/>
    <property type="match status" value="1"/>
</dbReference>
<dbReference type="Proteomes" id="UP000443070">
    <property type="component" value="Unassembled WGS sequence"/>
</dbReference>
<comment type="caution">
    <text evidence="2">The sequence shown here is derived from an EMBL/GenBank/DDBJ whole genome shotgun (WGS) entry which is preliminary data.</text>
</comment>